<evidence type="ECO:0000313" key="2">
    <source>
        <dbReference type="EMBL" id="AYV86557.1"/>
    </source>
</evidence>
<proteinExistence type="predicted"/>
<dbReference type="EMBL" id="MK072509">
    <property type="protein sequence ID" value="AYV86557.1"/>
    <property type="molecule type" value="Genomic_DNA"/>
</dbReference>
<protein>
    <submittedName>
        <fullName evidence="2">Uncharacterized protein</fullName>
    </submittedName>
</protein>
<keyword evidence="1" id="KW-0812">Transmembrane</keyword>
<feature type="transmembrane region" description="Helical" evidence="1">
    <location>
        <begin position="31"/>
        <end position="53"/>
    </location>
</feature>
<accession>A0A3G5AH85</accession>
<evidence type="ECO:0000256" key="1">
    <source>
        <dbReference type="SAM" id="Phobius"/>
    </source>
</evidence>
<name>A0A3G5AH85_9VIRU</name>
<gene>
    <name evidence="2" type="ORF">Sylvanvirus3_11</name>
</gene>
<keyword evidence="1" id="KW-1133">Transmembrane helix</keyword>
<keyword evidence="1" id="KW-0472">Membrane</keyword>
<reference evidence="2" key="1">
    <citation type="submission" date="2018-10" db="EMBL/GenBank/DDBJ databases">
        <title>Hidden diversity of soil giant viruses.</title>
        <authorList>
            <person name="Schulz F."/>
            <person name="Alteio L."/>
            <person name="Goudeau D."/>
            <person name="Ryan E.M."/>
            <person name="Malmstrom R.R."/>
            <person name="Blanchard J."/>
            <person name="Woyke T."/>
        </authorList>
    </citation>
    <scope>NUCLEOTIDE SEQUENCE</scope>
    <source>
        <strain evidence="2">SYV1</strain>
    </source>
</reference>
<organism evidence="2">
    <name type="scientific">Sylvanvirus sp</name>
    <dbReference type="NCBI Taxonomy" id="2487774"/>
    <lineage>
        <taxon>Viruses</taxon>
    </lineage>
</organism>
<sequence>MSEPRYQVGLLLIGALSAVVGVVTIANKAVAAGIVFLLVGLIMIVSSIAFFQYEKKEYESKKKLVQYQQLNPIPPTFVQIQTPQGQMKLVQEKPT</sequence>